<sequence length="60" mass="6619">MPTVHGYQSIWIKGSAVRKRNPSIPAKTTAATEQLKRSSVGESRDAARELKIETGGFYQN</sequence>
<proteinExistence type="predicted"/>
<dbReference type="AlphaFoldDB" id="A0A1I7XJG2"/>
<dbReference type="Proteomes" id="UP000095283">
    <property type="component" value="Unplaced"/>
</dbReference>
<protein>
    <submittedName>
        <fullName evidence="3">MBF1 domain-containing protein</fullName>
    </submittedName>
</protein>
<evidence type="ECO:0000256" key="1">
    <source>
        <dbReference type="SAM" id="MobiDB-lite"/>
    </source>
</evidence>
<keyword evidence="2" id="KW-1185">Reference proteome</keyword>
<evidence type="ECO:0000313" key="3">
    <source>
        <dbReference type="WBParaSite" id="Hba_17652"/>
    </source>
</evidence>
<dbReference type="WBParaSite" id="Hba_17652">
    <property type="protein sequence ID" value="Hba_17652"/>
    <property type="gene ID" value="Hba_17652"/>
</dbReference>
<feature type="region of interest" description="Disordered" evidence="1">
    <location>
        <begin position="19"/>
        <end position="46"/>
    </location>
</feature>
<evidence type="ECO:0000313" key="2">
    <source>
        <dbReference type="Proteomes" id="UP000095283"/>
    </source>
</evidence>
<name>A0A1I7XJG2_HETBA</name>
<reference evidence="3" key="1">
    <citation type="submission" date="2016-11" db="UniProtKB">
        <authorList>
            <consortium name="WormBaseParasite"/>
        </authorList>
    </citation>
    <scope>IDENTIFICATION</scope>
</reference>
<organism evidence="2 3">
    <name type="scientific">Heterorhabditis bacteriophora</name>
    <name type="common">Entomopathogenic nematode worm</name>
    <dbReference type="NCBI Taxonomy" id="37862"/>
    <lineage>
        <taxon>Eukaryota</taxon>
        <taxon>Metazoa</taxon>
        <taxon>Ecdysozoa</taxon>
        <taxon>Nematoda</taxon>
        <taxon>Chromadorea</taxon>
        <taxon>Rhabditida</taxon>
        <taxon>Rhabditina</taxon>
        <taxon>Rhabditomorpha</taxon>
        <taxon>Strongyloidea</taxon>
        <taxon>Heterorhabditidae</taxon>
        <taxon>Heterorhabditis</taxon>
    </lineage>
</organism>
<accession>A0A1I7XJG2</accession>